<name>A0A8J3A618_9PROT</name>
<dbReference type="InterPro" id="IPR009367">
    <property type="entry name" value="Elm1-like"/>
</dbReference>
<dbReference type="Proteomes" id="UP000818603">
    <property type="component" value="Unassembled WGS sequence"/>
</dbReference>
<reference evidence="1" key="3">
    <citation type="submission" date="2020-09" db="EMBL/GenBank/DDBJ databases">
        <authorList>
            <person name="Sun Q."/>
            <person name="Zhou Y."/>
        </authorList>
    </citation>
    <scope>NUCLEOTIDE SEQUENCE</scope>
    <source>
        <strain evidence="1">CGMCC 1.14984</strain>
    </source>
</reference>
<dbReference type="Proteomes" id="UP000621856">
    <property type="component" value="Unassembled WGS sequence"/>
</dbReference>
<dbReference type="RefSeq" id="WP_155137584.1">
    <property type="nucleotide sequence ID" value="NZ_BMGZ01000001.1"/>
</dbReference>
<sequence length="341" mass="37627">MSDTENKRTCWVVTDGRAGIENQALGLANAVSRLVPLDISIKRLSVKWPWRSMPERLWASRPFGKLDKVLDEDNNPDGQGLEEPWPDLWIGCGRLSVPYSVAVHQTRRSYVVQTQDPRVPLQGFDLVIPPFHDGVSGTNVISIHGAPTRLTANLMAEDAKLLEEALPNLPRPRIAALIGGNSRAFRMTPAVIENIIDTLKTLAEDGAGVMITTSRRTGKVNETLIHDALGGFDNVFFWQGDKIGELANPYAGMLGLADHILVTQESTNMITEAATTGKPVHILPMEKGNTKFASFHDSLKKQGITRPVSLPLADWSYSPLRETDRAAKELVKRWLGRLSVK</sequence>
<comment type="caution">
    <text evidence="1">The sequence shown here is derived from an EMBL/GenBank/DDBJ whole genome shotgun (WGS) entry which is preliminary data.</text>
</comment>
<reference evidence="2 4" key="2">
    <citation type="submission" date="2020-02" db="EMBL/GenBank/DDBJ databases">
        <title>Genome sequence of Parvularcula flava strain NH6-79.</title>
        <authorList>
            <person name="Abdul Karim M.H."/>
            <person name="Lam M.Q."/>
            <person name="Chen S.J."/>
            <person name="Yahya A."/>
            <person name="Shahir S."/>
            <person name="Shamsir M.S."/>
            <person name="Chong C.S."/>
        </authorList>
    </citation>
    <scope>NUCLEOTIDE SEQUENCE [LARGE SCALE GENOMIC DNA]</scope>
    <source>
        <strain evidence="2 4">NH6-79</strain>
    </source>
</reference>
<accession>A0A8J3A618</accession>
<dbReference type="Pfam" id="PF06258">
    <property type="entry name" value="Mito_fiss_Elm1"/>
    <property type="match status" value="1"/>
</dbReference>
<evidence type="ECO:0000313" key="2">
    <source>
        <dbReference type="EMBL" id="NHK27020.1"/>
    </source>
</evidence>
<reference evidence="1" key="1">
    <citation type="journal article" date="2014" name="Int. J. Syst. Evol. Microbiol.">
        <title>Complete genome sequence of Corynebacterium casei LMG S-19264T (=DSM 44701T), isolated from a smear-ripened cheese.</title>
        <authorList>
            <consortium name="US DOE Joint Genome Institute (JGI-PGF)"/>
            <person name="Walter F."/>
            <person name="Albersmeier A."/>
            <person name="Kalinowski J."/>
            <person name="Ruckert C."/>
        </authorList>
    </citation>
    <scope>NUCLEOTIDE SEQUENCE</scope>
    <source>
        <strain evidence="1">CGMCC 1.14984</strain>
    </source>
</reference>
<keyword evidence="4" id="KW-1185">Reference proteome</keyword>
<evidence type="ECO:0000313" key="4">
    <source>
        <dbReference type="Proteomes" id="UP000818603"/>
    </source>
</evidence>
<dbReference type="PANTHER" id="PTHR33986:SF15">
    <property type="entry name" value="MITOCHONDRIAL FISSION PROTEIN ELM1"/>
    <property type="match status" value="1"/>
</dbReference>
<evidence type="ECO:0000313" key="3">
    <source>
        <dbReference type="Proteomes" id="UP000621856"/>
    </source>
</evidence>
<gene>
    <name evidence="2" type="ORF">FF098_003765</name>
    <name evidence="1" type="ORF">GCM10011355_07560</name>
</gene>
<dbReference type="EMBL" id="VCJR02000001">
    <property type="protein sequence ID" value="NHK27020.1"/>
    <property type="molecule type" value="Genomic_DNA"/>
</dbReference>
<protein>
    <submittedName>
        <fullName evidence="1">Nucleoside-diphosphate sugar epimerase</fullName>
    </submittedName>
</protein>
<proteinExistence type="predicted"/>
<evidence type="ECO:0000313" key="1">
    <source>
        <dbReference type="EMBL" id="GGH94121.1"/>
    </source>
</evidence>
<dbReference type="AlphaFoldDB" id="A0A8J3A618"/>
<dbReference type="PANTHER" id="PTHR33986">
    <property type="entry name" value="OS02G0535700 PROTEIN"/>
    <property type="match status" value="1"/>
</dbReference>
<dbReference type="EMBL" id="BMGZ01000001">
    <property type="protein sequence ID" value="GGH94121.1"/>
    <property type="molecule type" value="Genomic_DNA"/>
</dbReference>
<organism evidence="1 3">
    <name type="scientific">Aquisalinus luteolus</name>
    <dbReference type="NCBI Taxonomy" id="1566827"/>
    <lineage>
        <taxon>Bacteria</taxon>
        <taxon>Pseudomonadati</taxon>
        <taxon>Pseudomonadota</taxon>
        <taxon>Alphaproteobacteria</taxon>
        <taxon>Parvularculales</taxon>
        <taxon>Parvularculaceae</taxon>
        <taxon>Aquisalinus</taxon>
    </lineage>
</organism>